<dbReference type="AlphaFoldDB" id="A0A9P6G9P8"/>
<dbReference type="InterPro" id="IPR040183">
    <property type="entry name" value="THUMPD1-like"/>
</dbReference>
<proteinExistence type="predicted"/>
<dbReference type="PANTHER" id="PTHR13452:SF10">
    <property type="entry name" value="THUMP DOMAIN-CONTAINING PROTEIN 1"/>
    <property type="match status" value="1"/>
</dbReference>
<dbReference type="OrthoDB" id="367221at2759"/>
<evidence type="ECO:0000259" key="3">
    <source>
        <dbReference type="PROSITE" id="PS51165"/>
    </source>
</evidence>
<evidence type="ECO:0000256" key="1">
    <source>
        <dbReference type="PROSITE-ProRule" id="PRU00529"/>
    </source>
</evidence>
<dbReference type="Gene3D" id="3.30.2300.10">
    <property type="entry name" value="THUMP superfamily"/>
    <property type="match status" value="1"/>
</dbReference>
<dbReference type="Proteomes" id="UP000756921">
    <property type="component" value="Unassembled WGS sequence"/>
</dbReference>
<keyword evidence="5" id="KW-1185">Reference proteome</keyword>
<dbReference type="InterPro" id="IPR004114">
    <property type="entry name" value="THUMP_dom"/>
</dbReference>
<evidence type="ECO:0000313" key="5">
    <source>
        <dbReference type="Proteomes" id="UP000756921"/>
    </source>
</evidence>
<dbReference type="FunFam" id="3.30.2300.10:FF:000001">
    <property type="entry name" value="THUMP domain-containing protein 1"/>
    <property type="match status" value="1"/>
</dbReference>
<accession>A0A9P6G9P8</accession>
<organism evidence="4 5">
    <name type="scientific">Paraphaeosphaeria minitans</name>
    <dbReference type="NCBI Taxonomy" id="565426"/>
    <lineage>
        <taxon>Eukaryota</taxon>
        <taxon>Fungi</taxon>
        <taxon>Dikarya</taxon>
        <taxon>Ascomycota</taxon>
        <taxon>Pezizomycotina</taxon>
        <taxon>Dothideomycetes</taxon>
        <taxon>Pleosporomycetidae</taxon>
        <taxon>Pleosporales</taxon>
        <taxon>Massarineae</taxon>
        <taxon>Didymosphaeriaceae</taxon>
        <taxon>Paraphaeosphaeria</taxon>
    </lineage>
</organism>
<feature type="region of interest" description="Disordered" evidence="2">
    <location>
        <begin position="1"/>
        <end position="42"/>
    </location>
</feature>
<evidence type="ECO:0000313" key="4">
    <source>
        <dbReference type="EMBL" id="KAF9731487.1"/>
    </source>
</evidence>
<gene>
    <name evidence="4" type="ORF">PMIN01_10504</name>
</gene>
<dbReference type="SMART" id="SM00981">
    <property type="entry name" value="THUMP"/>
    <property type="match status" value="1"/>
</dbReference>
<feature type="compositionally biased region" description="Basic and acidic residues" evidence="2">
    <location>
        <begin position="10"/>
        <end position="19"/>
    </location>
</feature>
<comment type="caution">
    <text evidence="4">The sequence shown here is derived from an EMBL/GenBank/DDBJ whole genome shotgun (WGS) entry which is preliminary data.</text>
</comment>
<dbReference type="PANTHER" id="PTHR13452">
    <property type="entry name" value="THUMP DOMAIN CONTAINING PROTEIN 1-RELATED"/>
    <property type="match status" value="1"/>
</dbReference>
<dbReference type="CDD" id="cd11717">
    <property type="entry name" value="THUMP_THUMPD1_like"/>
    <property type="match status" value="1"/>
</dbReference>
<dbReference type="Pfam" id="PF02926">
    <property type="entry name" value="THUMP"/>
    <property type="match status" value="1"/>
</dbReference>
<feature type="compositionally biased region" description="Basic and acidic residues" evidence="2">
    <location>
        <begin position="300"/>
        <end position="318"/>
    </location>
</feature>
<name>A0A9P6G9P8_9PLEO</name>
<evidence type="ECO:0000256" key="2">
    <source>
        <dbReference type="SAM" id="MobiDB-lite"/>
    </source>
</evidence>
<feature type="region of interest" description="Disordered" evidence="2">
    <location>
        <begin position="275"/>
        <end position="318"/>
    </location>
</feature>
<dbReference type="GO" id="GO:0003723">
    <property type="term" value="F:RNA binding"/>
    <property type="evidence" value="ECO:0007669"/>
    <property type="project" value="UniProtKB-UniRule"/>
</dbReference>
<dbReference type="EMBL" id="WJXW01000012">
    <property type="protein sequence ID" value="KAF9731487.1"/>
    <property type="molecule type" value="Genomic_DNA"/>
</dbReference>
<keyword evidence="1" id="KW-0694">RNA-binding</keyword>
<feature type="compositionally biased region" description="Basic and acidic residues" evidence="2">
    <location>
        <begin position="275"/>
        <end position="290"/>
    </location>
</feature>
<reference evidence="4" key="1">
    <citation type="journal article" date="2020" name="Mol. Plant Microbe Interact.">
        <title>Genome Sequence of the Biocontrol Agent Coniothyrium minitans strain Conio (IMI 134523).</title>
        <authorList>
            <person name="Patel D."/>
            <person name="Shittu T.A."/>
            <person name="Baroncelli R."/>
            <person name="Muthumeenakshi S."/>
            <person name="Osborne T.H."/>
            <person name="Janganan T.K."/>
            <person name="Sreenivasaprasad S."/>
        </authorList>
    </citation>
    <scope>NUCLEOTIDE SEQUENCE</scope>
    <source>
        <strain evidence="4">Conio</strain>
    </source>
</reference>
<protein>
    <submittedName>
        <fullName evidence="4">THUMP domain-containing protein</fullName>
    </submittedName>
</protein>
<dbReference type="GO" id="GO:0006400">
    <property type="term" value="P:tRNA modification"/>
    <property type="evidence" value="ECO:0007669"/>
    <property type="project" value="InterPro"/>
</dbReference>
<dbReference type="PROSITE" id="PS51165">
    <property type="entry name" value="THUMP"/>
    <property type="match status" value="1"/>
</dbReference>
<feature type="domain" description="THUMP" evidence="3">
    <location>
        <begin position="147"/>
        <end position="253"/>
    </location>
</feature>
<dbReference type="SUPFAM" id="SSF143437">
    <property type="entry name" value="THUMP domain-like"/>
    <property type="match status" value="1"/>
</dbReference>
<sequence>MATDPRKRKAGPDQRDGGNRKKSKGRQKWTVPGGENRGIQPGDTGIWVTCAMNKEAPTVFDLRQLFDKYASQLYGDTQEAEAAEGENSGASDVDIESEIKKEVEGIRKPNVDPLFKNIKLPGQCLIFFKTRSPVEPVSFLHKICQDTADGNEPQRCRFVKRLTPLSAIGKIAGNGLKDVATEVLAPHFHGPEQTGKKFAIRVNIRNNKQISRDEIIQQVAALVGKGHKVNLSDYDRLILVEVYQSVVGMSVVGSDYDKLKKYNLAELRDNTISGDQKEVVDDNTTSKDQNEVLDGNSPRIPEEVADDKAVSKDQKEPT</sequence>